<dbReference type="SUPFAM" id="SSF53474">
    <property type="entry name" value="alpha/beta-Hydrolases"/>
    <property type="match status" value="2"/>
</dbReference>
<dbReference type="Proteomes" id="UP001500021">
    <property type="component" value="Unassembled WGS sequence"/>
</dbReference>
<dbReference type="Pfam" id="PF12262">
    <property type="entry name" value="Lipase_bact_N"/>
    <property type="match status" value="1"/>
</dbReference>
<dbReference type="Gene3D" id="3.40.50.1820">
    <property type="entry name" value="alpha/beta hydrolase"/>
    <property type="match status" value="1"/>
</dbReference>
<dbReference type="EMBL" id="BAAAFA010000004">
    <property type="protein sequence ID" value="GAA0815309.1"/>
    <property type="molecule type" value="Genomic_DNA"/>
</dbReference>
<dbReference type="InterPro" id="IPR020009">
    <property type="entry name" value="VolA/Pla-1/cef"/>
</dbReference>
<evidence type="ECO:0000313" key="3">
    <source>
        <dbReference type="EMBL" id="GAA0815309.1"/>
    </source>
</evidence>
<reference evidence="3 4" key="1">
    <citation type="journal article" date="2019" name="Int. J. Syst. Evol. Microbiol.">
        <title>The Global Catalogue of Microorganisms (GCM) 10K type strain sequencing project: providing services to taxonomists for standard genome sequencing and annotation.</title>
        <authorList>
            <consortium name="The Broad Institute Genomics Platform"/>
            <consortium name="The Broad Institute Genome Sequencing Center for Infectious Disease"/>
            <person name="Wu L."/>
            <person name="Ma J."/>
        </authorList>
    </citation>
    <scope>NUCLEOTIDE SEQUENCE [LARGE SCALE GENOMIC DNA]</scope>
    <source>
        <strain evidence="3 4">JCM 15608</strain>
    </source>
</reference>
<protein>
    <submittedName>
        <fullName evidence="3">Lipase</fullName>
    </submittedName>
</protein>
<sequence length="831" mass="86654">MKKLALSIAIISALGLSACNNETIEDVKQEVIDNGSAVTPLARIVFDPGADEPRLSVPNDLMFSGSVDGTLNIPVADSSDFSDPSVSINGLDGWSNTHPFKLAIDYPEGVSLNAESVYNPEAVHIYETLMGGDASDADCQSLTRGLACKVVNKLTFGVDYITQLSDGQIAIVPLKPLSGKTSYVIALTNHIKDNNGNSLAPAISYELVRQDITTAPLATESQLLLQGLTNSYENAVVAAGADKDSLIYTFALTTQSTNDVLFTAKALLAAPLAQGGLPPVIAVADTGISVAQAFEYSGIQLPDNLKALYSTGNLYKGSVTLPYYLGVPSIANPTAPVNSRWKSLCDSGAMLAGLAASNPEAIPEGPLSESDATCMAVSQSAGLPAPGLRDLSSVMPVDVERHLTKYSPVPAPSPVSDIPWIPDPSVLEVQMTTPDISPTTDAVRASFGLPALTEKPESGWPVIILQHGITSKKEDMLVLTGILSAFGFATVAIDHPLHGSRGFDLDNVTDENGMKHDEISASTVSATHYMNLASLLTNRDNLRQSTIDMLGLRLGLNVVVGADIDASKVQVVGHSLGAIASVNFTALANTPLNPALDGLFKVSSASLAMPGAMIANFLMESGDFSPLIKGNLTYKASPAFKAMVDAAYPEGATEAELRAAFKAFYSALTPEQQAGLDATFAQFGFAAQTVVDSADPVNYAGIMAMTNTPTHLIEVVGNGVDVGNPTCTDIALTDNCADQVIPNRVSVSPLGGTEGVIALLGLPSVSSTTQGSGAVRFVYGHHSSILTPAAVPAAPDAVKTAQATQEMQTQVAAFFATMGQAITITNTELVK</sequence>
<keyword evidence="1" id="KW-0732">Signal</keyword>
<accession>A0ABN1L5Q2</accession>
<comment type="caution">
    <text evidence="3">The sequence shown here is derived from an EMBL/GenBank/DDBJ whole genome shotgun (WGS) entry which is preliminary data.</text>
</comment>
<dbReference type="RefSeq" id="WP_343816529.1">
    <property type="nucleotide sequence ID" value="NZ_BAAAFA010000004.1"/>
</dbReference>
<dbReference type="NCBIfam" id="TIGR03502">
    <property type="entry name" value="lipase_Pla1_cef"/>
    <property type="match status" value="1"/>
</dbReference>
<dbReference type="InterPro" id="IPR029058">
    <property type="entry name" value="AB_hydrolase_fold"/>
</dbReference>
<proteinExistence type="predicted"/>
<feature type="signal peptide" evidence="1">
    <location>
        <begin position="1"/>
        <end position="18"/>
    </location>
</feature>
<gene>
    <name evidence="3" type="ORF">GCM10009111_13430</name>
</gene>
<organism evidence="3 4">
    <name type="scientific">Colwellia asteriadis</name>
    <dbReference type="NCBI Taxonomy" id="517723"/>
    <lineage>
        <taxon>Bacteria</taxon>
        <taxon>Pseudomonadati</taxon>
        <taxon>Pseudomonadota</taxon>
        <taxon>Gammaproteobacteria</taxon>
        <taxon>Alteromonadales</taxon>
        <taxon>Colwelliaceae</taxon>
        <taxon>Colwellia</taxon>
    </lineage>
</organism>
<keyword evidence="4" id="KW-1185">Reference proteome</keyword>
<evidence type="ECO:0000259" key="2">
    <source>
        <dbReference type="Pfam" id="PF12262"/>
    </source>
</evidence>
<dbReference type="PROSITE" id="PS51257">
    <property type="entry name" value="PROKAR_LIPOPROTEIN"/>
    <property type="match status" value="1"/>
</dbReference>
<dbReference type="InterPro" id="IPR025920">
    <property type="entry name" value="Lipase_bact_N"/>
</dbReference>
<name>A0ABN1L5Q2_9GAMM</name>
<feature type="domain" description="Bacterial virulence factor lipase N-terminal" evidence="2">
    <location>
        <begin position="46"/>
        <end position="274"/>
    </location>
</feature>
<evidence type="ECO:0000256" key="1">
    <source>
        <dbReference type="SAM" id="SignalP"/>
    </source>
</evidence>
<evidence type="ECO:0000313" key="4">
    <source>
        <dbReference type="Proteomes" id="UP001500021"/>
    </source>
</evidence>
<feature type="chain" id="PRO_5047395469" evidence="1">
    <location>
        <begin position="19"/>
        <end position="831"/>
    </location>
</feature>